<comment type="caution">
    <text evidence="2">The sequence shown here is derived from an EMBL/GenBank/DDBJ whole genome shotgun (WGS) entry which is preliminary data.</text>
</comment>
<evidence type="ECO:0000313" key="3">
    <source>
        <dbReference type="Proteomes" id="UP000266441"/>
    </source>
</evidence>
<organism evidence="2 3">
    <name type="scientific">Mariniphaga sediminis</name>
    <dbReference type="NCBI Taxonomy" id="1628158"/>
    <lineage>
        <taxon>Bacteria</taxon>
        <taxon>Pseudomonadati</taxon>
        <taxon>Bacteroidota</taxon>
        <taxon>Bacteroidia</taxon>
        <taxon>Marinilabiliales</taxon>
        <taxon>Prolixibacteraceae</taxon>
        <taxon>Mariniphaga</taxon>
    </lineage>
</organism>
<evidence type="ECO:0000256" key="1">
    <source>
        <dbReference type="SAM" id="MobiDB-lite"/>
    </source>
</evidence>
<dbReference type="Proteomes" id="UP000266441">
    <property type="component" value="Unassembled WGS sequence"/>
</dbReference>
<reference evidence="2 3" key="1">
    <citation type="journal article" date="2015" name="Int. J. Syst. Evol. Microbiol.">
        <title>Mariniphaga sediminis sp. nov., isolated from coastal sediment.</title>
        <authorList>
            <person name="Wang F.Q."/>
            <person name="Shen Q.Y."/>
            <person name="Chen G.J."/>
            <person name="Du Z.J."/>
        </authorList>
    </citation>
    <scope>NUCLEOTIDE SEQUENCE [LARGE SCALE GENOMIC DNA]</scope>
    <source>
        <strain evidence="2 3">SY21</strain>
    </source>
</reference>
<keyword evidence="3" id="KW-1185">Reference proteome</keyword>
<sequence length="187" mass="21764">MDQPPSEAPKKDAEQKKSPPVDAPVKKPVRRLSRGAKSPSIKDALAGKFSEEKLSAKEQHEIYTSVGETRDFTPEALKMKWDEFLIRLDDRPNLKSTLSRTPKIEDGYQLVLEIDNSVQDDLINSIKPELISWLRKELRNSKIHLITRITEVEKEKLIYTDSEKYMEMLKKNPRLELLKQKFKLDFE</sequence>
<dbReference type="RefSeq" id="WP_119351423.1">
    <property type="nucleotide sequence ID" value="NZ_QWET01000018.1"/>
</dbReference>
<dbReference type="EMBL" id="QWET01000018">
    <property type="protein sequence ID" value="RIH63613.1"/>
    <property type="molecule type" value="Genomic_DNA"/>
</dbReference>
<proteinExistence type="predicted"/>
<evidence type="ECO:0008006" key="4">
    <source>
        <dbReference type="Google" id="ProtNLM"/>
    </source>
</evidence>
<evidence type="ECO:0000313" key="2">
    <source>
        <dbReference type="EMBL" id="RIH63613.1"/>
    </source>
</evidence>
<name>A0A399CWQ3_9BACT</name>
<gene>
    <name evidence="2" type="ORF">D1164_18685</name>
</gene>
<protein>
    <recommendedName>
        <fullName evidence="4">DNA polymerase III subunit gamma/tau</fullName>
    </recommendedName>
</protein>
<feature type="region of interest" description="Disordered" evidence="1">
    <location>
        <begin position="1"/>
        <end position="52"/>
    </location>
</feature>
<feature type="compositionally biased region" description="Basic and acidic residues" evidence="1">
    <location>
        <begin position="8"/>
        <end position="19"/>
    </location>
</feature>
<dbReference type="OrthoDB" id="1122331at2"/>
<accession>A0A399CWQ3</accession>
<dbReference type="AlphaFoldDB" id="A0A399CWQ3"/>